<reference evidence="6" key="1">
    <citation type="journal article" date="2020" name="Appl. Environ. Microbiol.">
        <title>Medium-Chain Fatty Acid Synthesis by 'Candidatus Weimeria bifida' gen. nov., sp. nov., and 'Candidatus Pseudoramibacter fermentans' sp. nov.</title>
        <authorList>
            <person name="Scarborough M.J."/>
            <person name="Myers K.S."/>
            <person name="Donohue T.J."/>
            <person name="Noguera D.R."/>
        </authorList>
    </citation>
    <scope>NUCLEOTIDE SEQUENCE</scope>
    <source>
        <strain evidence="6">EUB1.1</strain>
    </source>
</reference>
<feature type="compositionally biased region" description="Basic and acidic residues" evidence="5">
    <location>
        <begin position="14"/>
        <end position="41"/>
    </location>
</feature>
<keyword evidence="3" id="KW-0963">Cytoplasm</keyword>
<dbReference type="Gene3D" id="3.90.20.20">
    <property type="match status" value="1"/>
</dbReference>
<dbReference type="GO" id="GO:0006457">
    <property type="term" value="P:protein folding"/>
    <property type="evidence" value="ECO:0007669"/>
    <property type="project" value="InterPro"/>
</dbReference>
<dbReference type="PANTHER" id="PTHR21237:SF23">
    <property type="entry name" value="GRPE PROTEIN HOMOLOG, MITOCHONDRIAL"/>
    <property type="match status" value="1"/>
</dbReference>
<dbReference type="PANTHER" id="PTHR21237">
    <property type="entry name" value="GRPE PROTEIN"/>
    <property type="match status" value="1"/>
</dbReference>
<feature type="compositionally biased region" description="Basic and acidic residues" evidence="5">
    <location>
        <begin position="48"/>
        <end position="60"/>
    </location>
</feature>
<comment type="caution">
    <text evidence="6">The sequence shown here is derived from an EMBL/GenBank/DDBJ whole genome shotgun (WGS) entry which is preliminary data.</text>
</comment>
<dbReference type="GO" id="GO:0051087">
    <property type="term" value="F:protein-folding chaperone binding"/>
    <property type="evidence" value="ECO:0007669"/>
    <property type="project" value="InterPro"/>
</dbReference>
<dbReference type="GO" id="GO:0051082">
    <property type="term" value="F:unfolded protein binding"/>
    <property type="evidence" value="ECO:0007669"/>
    <property type="project" value="TreeGrafter"/>
</dbReference>
<dbReference type="PRINTS" id="PR00773">
    <property type="entry name" value="GRPEPROTEIN"/>
</dbReference>
<comment type="similarity">
    <text evidence="1 3 4">Belongs to the GrpE family.</text>
</comment>
<keyword evidence="3" id="KW-0346">Stress response</keyword>
<keyword evidence="7" id="KW-1185">Reference proteome</keyword>
<dbReference type="Pfam" id="PF01025">
    <property type="entry name" value="GrpE"/>
    <property type="match status" value="1"/>
</dbReference>
<accession>A0A6L5GPU6</accession>
<dbReference type="EMBL" id="VOGB01000004">
    <property type="protein sequence ID" value="MQM72295.1"/>
    <property type="molecule type" value="Genomic_DNA"/>
</dbReference>
<dbReference type="GO" id="GO:0000774">
    <property type="term" value="F:adenyl-nucleotide exchange factor activity"/>
    <property type="evidence" value="ECO:0007669"/>
    <property type="project" value="InterPro"/>
</dbReference>
<dbReference type="SUPFAM" id="SSF58014">
    <property type="entry name" value="Coiled-coil domain of nucleotide exchange factor GrpE"/>
    <property type="match status" value="1"/>
</dbReference>
<evidence type="ECO:0000313" key="7">
    <source>
        <dbReference type="Proteomes" id="UP000473648"/>
    </source>
</evidence>
<gene>
    <name evidence="3 6" type="primary">grpE</name>
    <name evidence="6" type="ORF">FRC53_02455</name>
</gene>
<sequence length="202" mass="22819">MAEEKNKTQAAADEPQHQEDVAEKEAAKQEDPKGTDTKQEAETDQQPEEEKPAEKQEASDAKVAALTDQLMRLQADFSNYKKRTSREKAEIASYTTEELLKKLLPIIDNLERALAASENDDGSEELATGIKMVYKEMMKTLQDEGLQEIEAEGKPFDPKYHHGVAIGNEDDVDDQIVLDVFQKGYMYKDKVIRAAMVRINQK</sequence>
<name>A0A6L5GPU6_9FIRM</name>
<dbReference type="GO" id="GO:0042803">
    <property type="term" value="F:protein homodimerization activity"/>
    <property type="evidence" value="ECO:0007669"/>
    <property type="project" value="InterPro"/>
</dbReference>
<dbReference type="InterPro" id="IPR000740">
    <property type="entry name" value="GrpE"/>
</dbReference>
<dbReference type="SUPFAM" id="SSF51064">
    <property type="entry name" value="Head domain of nucleotide exchange factor GrpE"/>
    <property type="match status" value="1"/>
</dbReference>
<dbReference type="AlphaFoldDB" id="A0A6L5GPU6"/>
<evidence type="ECO:0000256" key="1">
    <source>
        <dbReference type="ARBA" id="ARBA00009054"/>
    </source>
</evidence>
<dbReference type="CDD" id="cd00446">
    <property type="entry name" value="GrpE"/>
    <property type="match status" value="1"/>
</dbReference>
<protein>
    <recommendedName>
        <fullName evidence="3">Protein GrpE</fullName>
    </recommendedName>
    <alternativeName>
        <fullName evidence="3">HSP-70 cofactor</fullName>
    </alternativeName>
</protein>
<proteinExistence type="inferred from homology"/>
<dbReference type="HAMAP" id="MF_01151">
    <property type="entry name" value="GrpE"/>
    <property type="match status" value="1"/>
</dbReference>
<keyword evidence="2 3" id="KW-0143">Chaperone</keyword>
<feature type="region of interest" description="Disordered" evidence="5">
    <location>
        <begin position="1"/>
        <end position="65"/>
    </location>
</feature>
<dbReference type="Proteomes" id="UP000473648">
    <property type="component" value="Unassembled WGS sequence"/>
</dbReference>
<evidence type="ECO:0000256" key="4">
    <source>
        <dbReference type="RuleBase" id="RU004478"/>
    </source>
</evidence>
<organism evidence="6 7">
    <name type="scientific">Candidatus Pseudoramibacter fermentans</name>
    <dbReference type="NCBI Taxonomy" id="2594427"/>
    <lineage>
        <taxon>Bacteria</taxon>
        <taxon>Bacillati</taxon>
        <taxon>Bacillota</taxon>
        <taxon>Clostridia</taxon>
        <taxon>Eubacteriales</taxon>
        <taxon>Eubacteriaceae</taxon>
        <taxon>Pseudoramibacter</taxon>
    </lineage>
</organism>
<dbReference type="GO" id="GO:0005737">
    <property type="term" value="C:cytoplasm"/>
    <property type="evidence" value="ECO:0007669"/>
    <property type="project" value="UniProtKB-SubCell"/>
</dbReference>
<dbReference type="NCBIfam" id="NF010738">
    <property type="entry name" value="PRK14140.1"/>
    <property type="match status" value="1"/>
</dbReference>
<comment type="subunit">
    <text evidence="3">Homodimer.</text>
</comment>
<comment type="function">
    <text evidence="3">Participates actively in the response to hyperosmotic and heat shock by preventing the aggregation of stress-denatured proteins, in association with DnaK and GrpE. It is the nucleotide exchange factor for DnaK and may function as a thermosensor. Unfolded proteins bind initially to DnaJ; upon interaction with the DnaJ-bound protein, DnaK hydrolyzes its bound ATP, resulting in the formation of a stable complex. GrpE releases ADP from DnaK; ATP binding to DnaK triggers the release of the substrate protein, thus completing the reaction cycle. Several rounds of ATP-dependent interactions between DnaJ, DnaK and GrpE are required for fully efficient folding.</text>
</comment>
<dbReference type="InterPro" id="IPR013805">
    <property type="entry name" value="GrpE_CC"/>
</dbReference>
<evidence type="ECO:0000313" key="6">
    <source>
        <dbReference type="EMBL" id="MQM72295.1"/>
    </source>
</evidence>
<evidence type="ECO:0000256" key="5">
    <source>
        <dbReference type="SAM" id="MobiDB-lite"/>
    </source>
</evidence>
<evidence type="ECO:0000256" key="2">
    <source>
        <dbReference type="ARBA" id="ARBA00023186"/>
    </source>
</evidence>
<comment type="subcellular location">
    <subcellularLocation>
        <location evidence="3">Cytoplasm</location>
    </subcellularLocation>
</comment>
<dbReference type="Gene3D" id="2.30.22.10">
    <property type="entry name" value="Head domain of nucleotide exchange factor GrpE"/>
    <property type="match status" value="1"/>
</dbReference>
<dbReference type="InterPro" id="IPR009012">
    <property type="entry name" value="GrpE_head"/>
</dbReference>
<evidence type="ECO:0000256" key="3">
    <source>
        <dbReference type="HAMAP-Rule" id="MF_01151"/>
    </source>
</evidence>